<dbReference type="InterPro" id="IPR011990">
    <property type="entry name" value="TPR-like_helical_dom_sf"/>
</dbReference>
<evidence type="ECO:0000313" key="1">
    <source>
        <dbReference type="EMBL" id="EWH15344.1"/>
    </source>
</evidence>
<sequence length="207" mass="23505">MKMKNLLQISVFVLLLNSCSPSNESLADKYKKKGDIEKAIKHYKLAIEDGSTKSMNKLALLYVNNHNLSEAKKYYQMSFERGNESAAQILASLCASNQDYEGTIKYAKSLADKGNLNVVYNLGNAYLKLKQYDEAIKYLELDSTSVFTKNLLGEAYYKKGNLLKAEKVWKSAVDNHKKGNASSKQKLLKLYLKQGKTAQYNKYKRLE</sequence>
<reference evidence="1 2" key="1">
    <citation type="journal article" date="2014" name="Genome Announc.">
        <title>Draft Genome Sequence of the Carrageenan-Degrading Bacterium Cellulophaga sp. Strain KL-A, Isolated from Decaying Marine Algae.</title>
        <authorList>
            <person name="Shan D."/>
            <person name="Ying J."/>
            <person name="Li X."/>
            <person name="Gao Z."/>
            <person name="Wei G."/>
            <person name="Shao Z."/>
        </authorList>
    </citation>
    <scope>NUCLEOTIDE SEQUENCE [LARGE SCALE GENOMIC DNA]</scope>
    <source>
        <strain evidence="1 2">KL-A</strain>
    </source>
</reference>
<dbReference type="InterPro" id="IPR019734">
    <property type="entry name" value="TPR_rpt"/>
</dbReference>
<dbReference type="Gene3D" id="1.25.40.10">
    <property type="entry name" value="Tetratricopeptide repeat domain"/>
    <property type="match status" value="2"/>
</dbReference>
<dbReference type="Proteomes" id="UP000019275">
    <property type="component" value="Unassembled WGS sequence"/>
</dbReference>
<protein>
    <recommendedName>
        <fullName evidence="3">Tetratricopeptide repeat protein</fullName>
    </recommendedName>
</protein>
<evidence type="ECO:0000313" key="2">
    <source>
        <dbReference type="Proteomes" id="UP000019275"/>
    </source>
</evidence>
<evidence type="ECO:0008006" key="3">
    <source>
        <dbReference type="Google" id="ProtNLM"/>
    </source>
</evidence>
<gene>
    <name evidence="1" type="ORF">KLA_02255</name>
</gene>
<dbReference type="Pfam" id="PF00515">
    <property type="entry name" value="TPR_1"/>
    <property type="match status" value="1"/>
</dbReference>
<keyword evidence="2" id="KW-1185">Reference proteome</keyword>
<organism evidence="1 2">
    <name type="scientific">Cellulophaga geojensis KL-A</name>
    <dbReference type="NCBI Taxonomy" id="1328323"/>
    <lineage>
        <taxon>Bacteria</taxon>
        <taxon>Pseudomonadati</taxon>
        <taxon>Bacteroidota</taxon>
        <taxon>Flavobacteriia</taxon>
        <taxon>Flavobacteriales</taxon>
        <taxon>Flavobacteriaceae</taxon>
        <taxon>Cellulophaga</taxon>
    </lineage>
</organism>
<proteinExistence type="predicted"/>
<dbReference type="SMART" id="SM00028">
    <property type="entry name" value="TPR"/>
    <property type="match status" value="3"/>
</dbReference>
<dbReference type="Pfam" id="PF13181">
    <property type="entry name" value="TPR_8"/>
    <property type="match status" value="1"/>
</dbReference>
<accession>A0ABN0RTV9</accession>
<dbReference type="EMBL" id="ARZX01000001">
    <property type="protein sequence ID" value="EWH15344.1"/>
    <property type="molecule type" value="Genomic_DNA"/>
</dbReference>
<dbReference type="SUPFAM" id="SSF81901">
    <property type="entry name" value="HCP-like"/>
    <property type="match status" value="1"/>
</dbReference>
<comment type="caution">
    <text evidence="1">The sequence shown here is derived from an EMBL/GenBank/DDBJ whole genome shotgun (WGS) entry which is preliminary data.</text>
</comment>
<name>A0ABN0RTV9_9FLAO</name>